<evidence type="ECO:0000256" key="1">
    <source>
        <dbReference type="SAM" id="MobiDB-lite"/>
    </source>
</evidence>
<feature type="compositionally biased region" description="Basic and acidic residues" evidence="1">
    <location>
        <begin position="261"/>
        <end position="289"/>
    </location>
</feature>
<evidence type="ECO:0000313" key="3">
    <source>
        <dbReference type="EMBL" id="AKN19321.1"/>
    </source>
</evidence>
<dbReference type="SMART" id="SM00327">
    <property type="entry name" value="VWA"/>
    <property type="match status" value="1"/>
</dbReference>
<dbReference type="InterPro" id="IPR036465">
    <property type="entry name" value="vWFA_dom_sf"/>
</dbReference>
<dbReference type="Gene3D" id="3.40.50.410">
    <property type="entry name" value="von Willebrand factor, type A domain"/>
    <property type="match status" value="1"/>
</dbReference>
<evidence type="ECO:0000259" key="2">
    <source>
        <dbReference type="PROSITE" id="PS50234"/>
    </source>
</evidence>
<sequence>MSFPTRRKDMSKKRTIYSALPIVAAAYGEKLGVKVAIGNDDAYTDGKTIVVPNIPDDYPHMDAVWGYLAHEAAHVRFTDFGVERRRGLHAELSNVLEDCRIERAMMELFPGTSQTLNEVARYMAQAGHYEHVTDKEAPASILTGFCLYWLQTKAVGQSVLQPYLDSATPVFERVFPQGVVVRLNALLRKAVNTKSTAEVTSLADQIIKMIEEEKEKEEQKPQNGQDGNNQQNAGGNQPQNSQGGSGNDQNQGPDANGGDQQGKDQKQDDANGKSDPKGQGDQGKSDTDGGSKAGQSQAGGNSDAAKQDAAKMLQQVLNAGAGDLRGDAHDALKAELNRVAQDKGDSSYMTVRSAVNTQDNPAVGKSLVGDVKSTTSKIRTQLYGLVQASQRVAHRNQRSGKRVDARKLHRVVTGDTRVFLKPEAKKRPNTAVHILVDMSSSMAYKAANGKERQDIAREASLAISMALEAIPGVNPAVTFFGGNRNQPVFSVVKHGDTVQNRAGRFGFKATGGTPMAEAMWYAAFELTKTREERKMLIVVTDGQPQSAPACRSVIDLCERSDVEVIGIGVETTAVSGLFQKNIVIDDAAALQRTLFKLMERSLTAFAA</sequence>
<dbReference type="EMBL" id="KR091911">
    <property type="protein sequence ID" value="AKN19321.1"/>
    <property type="molecule type" value="Genomic_DNA"/>
</dbReference>
<feature type="domain" description="VWFA" evidence="2">
    <location>
        <begin position="431"/>
        <end position="569"/>
    </location>
</feature>
<dbReference type="SUPFAM" id="SSF53300">
    <property type="entry name" value="vWA-like"/>
    <property type="match status" value="1"/>
</dbReference>
<dbReference type="AlphaFoldDB" id="A0A0H3YER0"/>
<feature type="compositionally biased region" description="Low complexity" evidence="1">
    <location>
        <begin position="221"/>
        <end position="258"/>
    </location>
</feature>
<reference evidence="3" key="1">
    <citation type="journal article" date="2015" name="Antimicrob. Agents Chemother.">
        <title>IncA/C Plasmid Carrying blaNDM-1, blaCMY-16, and fosA3 in a Salmonella enterica Serovar Corvallis Strain Isolated from a Migratory Wild Bird in Germany.</title>
        <authorList>
            <person name="Villa L."/>
            <person name="Guerra B."/>
            <person name="Schmoger S."/>
            <person name="Fischer J."/>
            <person name="Helmuth R."/>
            <person name="Zong Z."/>
            <person name="Garcia-Fernandez A."/>
            <person name="Carattoli A."/>
        </authorList>
    </citation>
    <scope>NUCLEOTIDE SEQUENCE</scope>
    <source>
        <strain evidence="3">RH-1238</strain>
        <plasmid evidence="3">pRH-1238</plasmid>
    </source>
</reference>
<dbReference type="InterPro" id="IPR051928">
    <property type="entry name" value="NorD/CobT"/>
</dbReference>
<feature type="region of interest" description="Disordered" evidence="1">
    <location>
        <begin position="214"/>
        <end position="307"/>
    </location>
</feature>
<accession>A0A0H3YER0</accession>
<proteinExistence type="predicted"/>
<dbReference type="Pfam" id="PF00092">
    <property type="entry name" value="VWA"/>
    <property type="match status" value="1"/>
</dbReference>
<keyword evidence="3" id="KW-0614">Plasmid</keyword>
<geneLocation type="plasmid" evidence="3">
    <name>pRH-1238</name>
</geneLocation>
<name>A0A0H3YER0_SALET</name>
<dbReference type="InterPro" id="IPR002035">
    <property type="entry name" value="VWF_A"/>
</dbReference>
<dbReference type="PANTHER" id="PTHR41248:SF1">
    <property type="entry name" value="NORD PROTEIN"/>
    <property type="match status" value="1"/>
</dbReference>
<organism evidence="3">
    <name type="scientific">Salmonella enterica subsp. enterica serovar Corvallis</name>
    <dbReference type="NCBI Taxonomy" id="593905"/>
    <lineage>
        <taxon>Bacteria</taxon>
        <taxon>Pseudomonadati</taxon>
        <taxon>Pseudomonadota</taxon>
        <taxon>Gammaproteobacteria</taxon>
        <taxon>Enterobacterales</taxon>
        <taxon>Enterobacteriaceae</taxon>
        <taxon>Salmonella</taxon>
    </lineage>
</organism>
<protein>
    <submittedName>
        <fullName evidence="3">von Willebrand factor type A</fullName>
    </submittedName>
</protein>
<dbReference type="PANTHER" id="PTHR41248">
    <property type="entry name" value="NORD PROTEIN"/>
    <property type="match status" value="1"/>
</dbReference>
<dbReference type="PROSITE" id="PS50234">
    <property type="entry name" value="VWFA"/>
    <property type="match status" value="1"/>
</dbReference>